<dbReference type="Pfam" id="PF13304">
    <property type="entry name" value="AAA_21"/>
    <property type="match status" value="1"/>
</dbReference>
<dbReference type="RefSeq" id="WP_181641347.1">
    <property type="nucleotide sequence ID" value="NZ_CP181930.1"/>
</dbReference>
<evidence type="ECO:0000259" key="1">
    <source>
        <dbReference type="Pfam" id="PF13304"/>
    </source>
</evidence>
<dbReference type="InterPro" id="IPR003959">
    <property type="entry name" value="ATPase_AAA_core"/>
</dbReference>
<name>A0A7W3GV08_ENTAS</name>
<dbReference type="EMBL" id="JABXRP010000001">
    <property type="protein sequence ID" value="MBA8077857.1"/>
    <property type="molecule type" value="Genomic_DNA"/>
</dbReference>
<dbReference type="AlphaFoldDB" id="A0A7W3GV08"/>
<dbReference type="InterPro" id="IPR034139">
    <property type="entry name" value="TOPRIM_OLD"/>
</dbReference>
<dbReference type="PANTHER" id="PTHR43581:SF4">
    <property type="entry name" value="ATP_GTP PHOSPHATASE"/>
    <property type="match status" value="1"/>
</dbReference>
<organism evidence="3 4">
    <name type="scientific">Enterobacter asburiae</name>
    <dbReference type="NCBI Taxonomy" id="61645"/>
    <lineage>
        <taxon>Bacteria</taxon>
        <taxon>Pseudomonadati</taxon>
        <taxon>Pseudomonadota</taxon>
        <taxon>Gammaproteobacteria</taxon>
        <taxon>Enterobacterales</taxon>
        <taxon>Enterobacteriaceae</taxon>
        <taxon>Enterobacter</taxon>
        <taxon>Enterobacter cloacae complex</taxon>
    </lineage>
</organism>
<sequence length="577" mass="64344">MPKIRHIEVENFRVIKKLSWSPSPGLNCLIGPGDSGKSTILDAIDLALGARRSYTFNDADFYGLDVSKPITISITIGMLNDELLNFERYGHFLRSFNAETCEIHDEPHLDFEPVLTLKLVVESDLEPDWRLYSLRADSDGVERRLPWKHREMISPSRLGVTPYNNLAWGSRSVLNKLSEEKFDVTSVLTQLSRQTRNAFAANPVEGLDKVLEDVKLIGNKLGVPLGELKALLDVNGITLSNGAISLHGNDGTPLRQLGTGSSRLLISGIQKATSQSTMLLVDEAEYGLEPYRISRLLNELGAKEENPLQQVFLTTHSPYVLRELQSKQLHVIRKKHLMHQADGISHNILSLGGGDDQQATLRACAEAFFSKKVIVGEGATEVGIVRGLELYCQDIKHDGFLSKGVFCTDGNGGSNYFIRAEIFSSLGYPTAILKDSDIQDVAHAVQSAQCIAKGVKIYEWGHGLSTEGAIFSWCDLTLIPKLINLAIELNGQQEVAQHIENKSANQFKLENCLNQPEERMRMALYQAAGSYKWFKNIAKSEELSRKLIGPNFKTFKDEFQIVLNGIYQWAYEEGHQQ</sequence>
<evidence type="ECO:0000313" key="4">
    <source>
        <dbReference type="Proteomes" id="UP000533461"/>
    </source>
</evidence>
<evidence type="ECO:0000313" key="3">
    <source>
        <dbReference type="EMBL" id="MBA8077857.1"/>
    </source>
</evidence>
<dbReference type="Gene3D" id="3.40.50.300">
    <property type="entry name" value="P-loop containing nucleotide triphosphate hydrolases"/>
    <property type="match status" value="2"/>
</dbReference>
<dbReference type="GO" id="GO:0005524">
    <property type="term" value="F:ATP binding"/>
    <property type="evidence" value="ECO:0007669"/>
    <property type="project" value="InterPro"/>
</dbReference>
<reference evidence="3 4" key="1">
    <citation type="submission" date="2020-06" db="EMBL/GenBank/DDBJ databases">
        <title>REHAB project genomes.</title>
        <authorList>
            <person name="Shaw L.P."/>
        </authorList>
    </citation>
    <scope>NUCLEOTIDE SEQUENCE [LARGE SCALE GENOMIC DNA]</scope>
    <source>
        <strain evidence="3 4">RHBSTW-00074</strain>
    </source>
</reference>
<dbReference type="Pfam" id="PF20469">
    <property type="entry name" value="OLD-like_TOPRIM"/>
    <property type="match status" value="1"/>
</dbReference>
<dbReference type="SUPFAM" id="SSF52540">
    <property type="entry name" value="P-loop containing nucleoside triphosphate hydrolases"/>
    <property type="match status" value="1"/>
</dbReference>
<comment type="caution">
    <text evidence="3">The sequence shown here is derived from an EMBL/GenBank/DDBJ whole genome shotgun (WGS) entry which is preliminary data.</text>
</comment>
<dbReference type="Proteomes" id="UP000533461">
    <property type="component" value="Unassembled WGS sequence"/>
</dbReference>
<dbReference type="PANTHER" id="PTHR43581">
    <property type="entry name" value="ATP/GTP PHOSPHATASE"/>
    <property type="match status" value="1"/>
</dbReference>
<evidence type="ECO:0000259" key="2">
    <source>
        <dbReference type="Pfam" id="PF20469"/>
    </source>
</evidence>
<feature type="domain" description="OLD protein-like TOPRIM" evidence="2">
    <location>
        <begin position="368"/>
        <end position="437"/>
    </location>
</feature>
<accession>A0A7W3GV08</accession>
<dbReference type="InterPro" id="IPR051396">
    <property type="entry name" value="Bact_Antivir_Def_Nuclease"/>
</dbReference>
<dbReference type="GO" id="GO:0016887">
    <property type="term" value="F:ATP hydrolysis activity"/>
    <property type="evidence" value="ECO:0007669"/>
    <property type="project" value="InterPro"/>
</dbReference>
<gene>
    <name evidence="3" type="ORF">HV056_15085</name>
</gene>
<proteinExistence type="predicted"/>
<feature type="domain" description="ATPase AAA-type core" evidence="1">
    <location>
        <begin position="26"/>
        <end position="321"/>
    </location>
</feature>
<dbReference type="InterPro" id="IPR027417">
    <property type="entry name" value="P-loop_NTPase"/>
</dbReference>
<protein>
    <submittedName>
        <fullName evidence="3">AAA family ATPase</fullName>
    </submittedName>
</protein>